<dbReference type="AlphaFoldDB" id="W9YKT2"/>
<sequence length="351" mass="39696">MSSVLAVAANHIGLHNPRYHIIASQYKGSTLKSIRRLLAADWQTTSKSELLSTLLMLCYAEISDQCRPEWLVHMHGANAIARQPPVVQATDSDAILSGFIAPYFAAHNILAYTAVADPALEPRLVDGGRHWLSRIKRSHWEIDSSIGCSAELLSIILDITVRIRHLKRNPDLSTRTQARVWKNKTERLLRNLRQELPGNVICDRPSSSYPDVSTVKIGAEAFRQGAVLFLQYLEEDSFHEAKIQHCVDTILALMKQCPVKEHGGRSSVFWPFFLAGCHSTKEGDRAYVLDRFRLLERPKRYGNTRPARKVIEHVWKQRDLGADEPCQQKCGSRCFEWEDAMVQLGSTISLT</sequence>
<dbReference type="Pfam" id="PF11951">
    <property type="entry name" value="Fungal_trans_2"/>
    <property type="match status" value="1"/>
</dbReference>
<keyword evidence="2" id="KW-0539">Nucleus</keyword>
<proteinExistence type="predicted"/>
<dbReference type="Proteomes" id="UP000019478">
    <property type="component" value="Unassembled WGS sequence"/>
</dbReference>
<keyword evidence="4" id="KW-1185">Reference proteome</keyword>
<dbReference type="EMBL" id="AMGY01000002">
    <property type="protein sequence ID" value="EXJ89831.1"/>
    <property type="molecule type" value="Genomic_DNA"/>
</dbReference>
<evidence type="ECO:0000256" key="1">
    <source>
        <dbReference type="ARBA" id="ARBA00004123"/>
    </source>
</evidence>
<dbReference type="RefSeq" id="XP_007731228.1">
    <property type="nucleotide sequence ID" value="XM_007733038.1"/>
</dbReference>
<dbReference type="STRING" id="1182542.W9YKT2"/>
<accession>W9YKT2</accession>
<dbReference type="GO" id="GO:0005634">
    <property type="term" value="C:nucleus"/>
    <property type="evidence" value="ECO:0007669"/>
    <property type="project" value="UniProtKB-SubCell"/>
</dbReference>
<reference evidence="3" key="1">
    <citation type="submission" date="2013-03" db="EMBL/GenBank/DDBJ databases">
        <title>The Genome Sequence of Capronia epimyces CBS 606.96.</title>
        <authorList>
            <consortium name="The Broad Institute Genomics Platform"/>
            <person name="Cuomo C."/>
            <person name="de Hoog S."/>
            <person name="Gorbushina A."/>
            <person name="Walker B."/>
            <person name="Young S.K."/>
            <person name="Zeng Q."/>
            <person name="Gargeya S."/>
            <person name="Fitzgerald M."/>
            <person name="Haas B."/>
            <person name="Abouelleil A."/>
            <person name="Allen A.W."/>
            <person name="Alvarado L."/>
            <person name="Arachchi H.M."/>
            <person name="Berlin A.M."/>
            <person name="Chapman S.B."/>
            <person name="Gainer-Dewar J."/>
            <person name="Goldberg J."/>
            <person name="Griggs A."/>
            <person name="Gujja S."/>
            <person name="Hansen M."/>
            <person name="Howarth C."/>
            <person name="Imamovic A."/>
            <person name="Ireland A."/>
            <person name="Larimer J."/>
            <person name="McCowan C."/>
            <person name="Murphy C."/>
            <person name="Pearson M."/>
            <person name="Poon T.W."/>
            <person name="Priest M."/>
            <person name="Roberts A."/>
            <person name="Saif S."/>
            <person name="Shea T."/>
            <person name="Sisk P."/>
            <person name="Sykes S."/>
            <person name="Wortman J."/>
            <person name="Nusbaum C."/>
            <person name="Birren B."/>
        </authorList>
    </citation>
    <scope>NUCLEOTIDE SEQUENCE [LARGE SCALE GENOMIC DNA]</scope>
    <source>
        <strain evidence="3">CBS 606.96</strain>
    </source>
</reference>
<dbReference type="GeneID" id="19167028"/>
<evidence type="ECO:0000313" key="4">
    <source>
        <dbReference type="Proteomes" id="UP000019478"/>
    </source>
</evidence>
<dbReference type="PANTHER" id="PTHR37534:SF49">
    <property type="entry name" value="LYSINE BIOSYNTHESIS REGULATORY PROTEIN LYS14"/>
    <property type="match status" value="1"/>
</dbReference>
<dbReference type="GO" id="GO:0000976">
    <property type="term" value="F:transcription cis-regulatory region binding"/>
    <property type="evidence" value="ECO:0007669"/>
    <property type="project" value="TreeGrafter"/>
</dbReference>
<organism evidence="3 4">
    <name type="scientific">Capronia epimyces CBS 606.96</name>
    <dbReference type="NCBI Taxonomy" id="1182542"/>
    <lineage>
        <taxon>Eukaryota</taxon>
        <taxon>Fungi</taxon>
        <taxon>Dikarya</taxon>
        <taxon>Ascomycota</taxon>
        <taxon>Pezizomycotina</taxon>
        <taxon>Eurotiomycetes</taxon>
        <taxon>Chaetothyriomycetidae</taxon>
        <taxon>Chaetothyriales</taxon>
        <taxon>Herpotrichiellaceae</taxon>
        <taxon>Capronia</taxon>
    </lineage>
</organism>
<dbReference type="GO" id="GO:0045944">
    <property type="term" value="P:positive regulation of transcription by RNA polymerase II"/>
    <property type="evidence" value="ECO:0007669"/>
    <property type="project" value="TreeGrafter"/>
</dbReference>
<evidence type="ECO:0000313" key="3">
    <source>
        <dbReference type="EMBL" id="EXJ89831.1"/>
    </source>
</evidence>
<dbReference type="InterPro" id="IPR021858">
    <property type="entry name" value="Fun_TF"/>
</dbReference>
<name>W9YKT2_9EURO</name>
<dbReference type="PANTHER" id="PTHR37534">
    <property type="entry name" value="TRANSCRIPTIONAL ACTIVATOR PROTEIN UGA3"/>
    <property type="match status" value="1"/>
</dbReference>
<evidence type="ECO:0000256" key="2">
    <source>
        <dbReference type="ARBA" id="ARBA00023242"/>
    </source>
</evidence>
<dbReference type="OrthoDB" id="5069333at2759"/>
<comment type="caution">
    <text evidence="3">The sequence shown here is derived from an EMBL/GenBank/DDBJ whole genome shotgun (WGS) entry which is preliminary data.</text>
</comment>
<dbReference type="HOGENOM" id="CLU_015493_2_0_1"/>
<comment type="subcellular location">
    <subcellularLocation>
        <location evidence="1">Nucleus</location>
    </subcellularLocation>
</comment>
<protein>
    <submittedName>
        <fullName evidence="3">Uncharacterized protein</fullName>
    </submittedName>
</protein>
<gene>
    <name evidence="3" type="ORF">A1O3_02898</name>
</gene>
<dbReference type="GO" id="GO:0003700">
    <property type="term" value="F:DNA-binding transcription factor activity"/>
    <property type="evidence" value="ECO:0007669"/>
    <property type="project" value="TreeGrafter"/>
</dbReference>
<dbReference type="eggNOG" id="ENOG502SPC2">
    <property type="taxonomic scope" value="Eukaryota"/>
</dbReference>